<evidence type="ECO:0000256" key="8">
    <source>
        <dbReference type="ARBA" id="ARBA00023180"/>
    </source>
</evidence>
<evidence type="ECO:0000256" key="6">
    <source>
        <dbReference type="ARBA" id="ARBA00023136"/>
    </source>
</evidence>
<organism evidence="12 13">
    <name type="scientific">Culex pipiens pipiens</name>
    <name type="common">Northern house mosquito</name>
    <dbReference type="NCBI Taxonomy" id="38569"/>
    <lineage>
        <taxon>Eukaryota</taxon>
        <taxon>Metazoa</taxon>
        <taxon>Ecdysozoa</taxon>
        <taxon>Arthropoda</taxon>
        <taxon>Hexapoda</taxon>
        <taxon>Insecta</taxon>
        <taxon>Pterygota</taxon>
        <taxon>Neoptera</taxon>
        <taxon>Endopterygota</taxon>
        <taxon>Diptera</taxon>
        <taxon>Nematocera</taxon>
        <taxon>Culicoidea</taxon>
        <taxon>Culicidae</taxon>
        <taxon>Culicinae</taxon>
        <taxon>Culicini</taxon>
        <taxon>Culex</taxon>
        <taxon>Culex</taxon>
    </lineage>
</organism>
<evidence type="ECO:0000256" key="10">
    <source>
        <dbReference type="ARBA" id="ARBA00023303"/>
    </source>
</evidence>
<evidence type="ECO:0000256" key="5">
    <source>
        <dbReference type="ARBA" id="ARBA00023065"/>
    </source>
</evidence>
<evidence type="ECO:0000256" key="4">
    <source>
        <dbReference type="ARBA" id="ARBA00022989"/>
    </source>
</evidence>
<dbReference type="GO" id="GO:0034220">
    <property type="term" value="P:monoatomic ion transmembrane transport"/>
    <property type="evidence" value="ECO:0007669"/>
    <property type="project" value="UniProtKB-KW"/>
</dbReference>
<evidence type="ECO:0000256" key="2">
    <source>
        <dbReference type="ARBA" id="ARBA00022448"/>
    </source>
</evidence>
<dbReference type="Proteomes" id="UP001562425">
    <property type="component" value="Unassembled WGS sequence"/>
</dbReference>
<dbReference type="GO" id="GO:0016020">
    <property type="term" value="C:membrane"/>
    <property type="evidence" value="ECO:0007669"/>
    <property type="project" value="UniProtKB-SubCell"/>
</dbReference>
<keyword evidence="3" id="KW-0812">Transmembrane</keyword>
<accession>A0ABD1CAE1</accession>
<dbReference type="SUPFAM" id="SSF53822">
    <property type="entry name" value="Periplasmic binding protein-like I"/>
    <property type="match status" value="1"/>
</dbReference>
<dbReference type="InterPro" id="IPR019594">
    <property type="entry name" value="Glu/Gly-bd"/>
</dbReference>
<protein>
    <recommendedName>
        <fullName evidence="11">Ionotropic glutamate receptor L-glutamate and glycine-binding domain-containing protein</fullName>
    </recommendedName>
</protein>
<evidence type="ECO:0000256" key="7">
    <source>
        <dbReference type="ARBA" id="ARBA00023170"/>
    </source>
</evidence>
<evidence type="ECO:0000256" key="1">
    <source>
        <dbReference type="ARBA" id="ARBA00004141"/>
    </source>
</evidence>
<keyword evidence="8" id="KW-0325">Glycoprotein</keyword>
<reference evidence="12 13" key="1">
    <citation type="submission" date="2024-05" db="EMBL/GenBank/DDBJ databases">
        <title>Culex pipiens pipiens assembly and annotation.</title>
        <authorList>
            <person name="Alout H."/>
            <person name="Durand T."/>
        </authorList>
    </citation>
    <scope>NUCLEOTIDE SEQUENCE [LARGE SCALE GENOMIC DNA]</scope>
    <source>
        <strain evidence="12">HA-2024</strain>
        <tissue evidence="12">Whole body</tissue>
    </source>
</reference>
<sequence length="250" mass="28517">MDDRWESEVIEYGAINITGFRIVDTSKKYVKEFLDSWKRLDPATSQGAGKELISAQAALMYDAVFVLVEAFSKIVRKKPDQFRAYTSRSRGQQAFSLPANGTRTMDCNMSKGWVTPWEHGDKISRYLRKVEISGLTGDIRFNEDGKRQNYTLHVVEMTVNSAMVKVAEWSDEAGLTPVMAKYTRLKTDMNYERNKTYIVTTIIEEPYIMLRQPEPGETLEGNDRFEGYCKDLADLVAKKLGINCEYGVAE</sequence>
<comment type="caution">
    <text evidence="12">The sequence shown here is derived from an EMBL/GenBank/DDBJ whole genome shotgun (WGS) entry which is preliminary data.</text>
</comment>
<keyword evidence="10" id="KW-0407">Ion channel</keyword>
<keyword evidence="5" id="KW-0406">Ion transport</keyword>
<evidence type="ECO:0000313" key="13">
    <source>
        <dbReference type="Proteomes" id="UP001562425"/>
    </source>
</evidence>
<keyword evidence="6" id="KW-0472">Membrane</keyword>
<proteinExistence type="predicted"/>
<keyword evidence="4" id="KW-1133">Transmembrane helix</keyword>
<evidence type="ECO:0000256" key="9">
    <source>
        <dbReference type="ARBA" id="ARBA00023286"/>
    </source>
</evidence>
<dbReference type="Pfam" id="PF01094">
    <property type="entry name" value="ANF_receptor"/>
    <property type="match status" value="1"/>
</dbReference>
<keyword evidence="13" id="KW-1185">Reference proteome</keyword>
<comment type="subcellular location">
    <subcellularLocation>
        <location evidence="1">Membrane</location>
        <topology evidence="1">Multi-pass membrane protein</topology>
    </subcellularLocation>
</comment>
<evidence type="ECO:0000259" key="11">
    <source>
        <dbReference type="SMART" id="SM00918"/>
    </source>
</evidence>
<dbReference type="Pfam" id="PF10613">
    <property type="entry name" value="Lig_chan-Glu_bd"/>
    <property type="match status" value="1"/>
</dbReference>
<name>A0ABD1CAE1_CULPP</name>
<dbReference type="SMART" id="SM00918">
    <property type="entry name" value="Lig_chan-Glu_bd"/>
    <property type="match status" value="1"/>
</dbReference>
<keyword evidence="7" id="KW-0675">Receptor</keyword>
<dbReference type="SUPFAM" id="SSF53850">
    <property type="entry name" value="Periplasmic binding protein-like II"/>
    <property type="match status" value="1"/>
</dbReference>
<evidence type="ECO:0000313" key="12">
    <source>
        <dbReference type="EMBL" id="KAL1373340.1"/>
    </source>
</evidence>
<keyword evidence="2" id="KW-0813">Transport</keyword>
<evidence type="ECO:0000256" key="3">
    <source>
        <dbReference type="ARBA" id="ARBA00022692"/>
    </source>
</evidence>
<dbReference type="EMBL" id="JBEHCU010014475">
    <property type="protein sequence ID" value="KAL1373340.1"/>
    <property type="molecule type" value="Genomic_DNA"/>
</dbReference>
<gene>
    <name evidence="12" type="ORF">pipiens_018708</name>
</gene>
<dbReference type="InterPro" id="IPR001828">
    <property type="entry name" value="ANF_lig-bd_rcpt"/>
</dbReference>
<dbReference type="AlphaFoldDB" id="A0ABD1CAE1"/>
<dbReference type="Gene3D" id="3.40.50.2300">
    <property type="match status" value="1"/>
</dbReference>
<dbReference type="Gene3D" id="3.40.190.10">
    <property type="entry name" value="Periplasmic binding protein-like II"/>
    <property type="match status" value="1"/>
</dbReference>
<dbReference type="InterPro" id="IPR028082">
    <property type="entry name" value="Peripla_BP_I"/>
</dbReference>
<feature type="domain" description="Ionotropic glutamate receptor L-glutamate and glycine-binding" evidence="11">
    <location>
        <begin position="206"/>
        <end position="250"/>
    </location>
</feature>
<keyword evidence="9" id="KW-1071">Ligand-gated ion channel</keyword>